<sequence length="134" mass="14654">MVANAIGKSDNSRIVNTPLGENTDSVYAICDGRRLTKLVVVNLRAFAQTTTGTRPHRAYNFHVPARHRSANVERLIGPGSDALVNITFRGIFYDYALRRGMPVPVHALEEVARVRDGVLTVEVPVSSAVLLSLD</sequence>
<evidence type="ECO:0000313" key="3">
    <source>
        <dbReference type="Proteomes" id="UP001219568"/>
    </source>
</evidence>
<dbReference type="PANTHER" id="PTHR36183">
    <property type="entry name" value="BETA-GLUCURONIDASE"/>
    <property type="match status" value="1"/>
</dbReference>
<comment type="caution">
    <text evidence="2">The sequence shown here is derived from an EMBL/GenBank/DDBJ whole genome shotgun (WGS) entry which is preliminary data.</text>
</comment>
<dbReference type="AlphaFoldDB" id="A0AAD6I006"/>
<accession>A0AAD6I006</accession>
<proteinExistence type="predicted"/>
<organism evidence="2 3">
    <name type="scientific">Penicillium canescens</name>
    <dbReference type="NCBI Taxonomy" id="5083"/>
    <lineage>
        <taxon>Eukaryota</taxon>
        <taxon>Fungi</taxon>
        <taxon>Dikarya</taxon>
        <taxon>Ascomycota</taxon>
        <taxon>Pezizomycotina</taxon>
        <taxon>Eurotiomycetes</taxon>
        <taxon>Eurotiomycetidae</taxon>
        <taxon>Eurotiales</taxon>
        <taxon>Aspergillaceae</taxon>
        <taxon>Penicillium</taxon>
    </lineage>
</organism>
<dbReference type="PANTHER" id="PTHR36183:SF2">
    <property type="entry name" value="BETA-GLUCURONIDASE C-TERMINAL DOMAIN-CONTAINING PROTEIN"/>
    <property type="match status" value="1"/>
</dbReference>
<keyword evidence="2" id="KW-0378">Hydrolase</keyword>
<reference evidence="2" key="2">
    <citation type="submission" date="2023-01" db="EMBL/GenBank/DDBJ databases">
        <authorList>
            <person name="Petersen C."/>
        </authorList>
    </citation>
    <scope>NUCLEOTIDE SEQUENCE</scope>
    <source>
        <strain evidence="2">IBT 15450</strain>
    </source>
</reference>
<dbReference type="EMBL" id="JAQJZL010000016">
    <property type="protein sequence ID" value="KAJ6023161.1"/>
    <property type="molecule type" value="Genomic_DNA"/>
</dbReference>
<name>A0AAD6I006_PENCN</name>
<dbReference type="InterPro" id="IPR031728">
    <property type="entry name" value="GlcAase_C"/>
</dbReference>
<evidence type="ECO:0000259" key="1">
    <source>
        <dbReference type="Pfam" id="PF16862"/>
    </source>
</evidence>
<dbReference type="Gene3D" id="2.60.40.1180">
    <property type="entry name" value="Golgi alpha-mannosidase II"/>
    <property type="match status" value="1"/>
</dbReference>
<protein>
    <submittedName>
        <fullName evidence="2">Glycoside hydrolase superfamily</fullName>
    </submittedName>
</protein>
<gene>
    <name evidence="2" type="ORF">N7460_013556</name>
</gene>
<evidence type="ECO:0000313" key="2">
    <source>
        <dbReference type="EMBL" id="KAJ6023161.1"/>
    </source>
</evidence>
<keyword evidence="3" id="KW-1185">Reference proteome</keyword>
<reference evidence="2" key="1">
    <citation type="journal article" date="2023" name="IMA Fungus">
        <title>Comparative genomic study of the Penicillium genus elucidates a diverse pangenome and 15 lateral gene transfer events.</title>
        <authorList>
            <person name="Petersen C."/>
            <person name="Sorensen T."/>
            <person name="Nielsen M.R."/>
            <person name="Sondergaard T.E."/>
            <person name="Sorensen J.L."/>
            <person name="Fitzpatrick D.A."/>
            <person name="Frisvad J.C."/>
            <person name="Nielsen K.L."/>
        </authorList>
    </citation>
    <scope>NUCLEOTIDE SEQUENCE</scope>
    <source>
        <strain evidence="2">IBT 15450</strain>
    </source>
</reference>
<dbReference type="GO" id="GO:0016787">
    <property type="term" value="F:hydrolase activity"/>
    <property type="evidence" value="ECO:0007669"/>
    <property type="project" value="UniProtKB-KW"/>
</dbReference>
<dbReference type="Pfam" id="PF16862">
    <property type="entry name" value="Glyco_hydro_79C"/>
    <property type="match status" value="1"/>
</dbReference>
<dbReference type="InterPro" id="IPR052974">
    <property type="entry name" value="GH79_Enzymes"/>
</dbReference>
<dbReference type="Proteomes" id="UP001219568">
    <property type="component" value="Unassembled WGS sequence"/>
</dbReference>
<dbReference type="InterPro" id="IPR013780">
    <property type="entry name" value="Glyco_hydro_b"/>
</dbReference>
<feature type="domain" description="Beta-glucuronidase C-terminal" evidence="1">
    <location>
        <begin position="27"/>
        <end position="130"/>
    </location>
</feature>